<dbReference type="SUPFAM" id="SSF46579">
    <property type="entry name" value="Prefoldin"/>
    <property type="match status" value="1"/>
</dbReference>
<dbReference type="EMBL" id="JXTI01000106">
    <property type="protein sequence ID" value="KWX12649.1"/>
    <property type="molecule type" value="Genomic_DNA"/>
</dbReference>
<dbReference type="PANTHER" id="PTHR12674:SF2">
    <property type="entry name" value="PREFOLDIN SUBUNIT 5"/>
    <property type="match status" value="1"/>
</dbReference>
<evidence type="ECO:0000313" key="3">
    <source>
        <dbReference type="Proteomes" id="UP000070089"/>
    </source>
</evidence>
<dbReference type="GO" id="GO:0005737">
    <property type="term" value="C:cytoplasm"/>
    <property type="evidence" value="ECO:0007669"/>
    <property type="project" value="TreeGrafter"/>
</dbReference>
<evidence type="ECO:0000313" key="2">
    <source>
        <dbReference type="EMBL" id="KWX12649.1"/>
    </source>
</evidence>
<dbReference type="GO" id="GO:1990113">
    <property type="term" value="P:RNA polymerase I assembly"/>
    <property type="evidence" value="ECO:0007669"/>
    <property type="project" value="TreeGrafter"/>
</dbReference>
<dbReference type="InterPro" id="IPR009053">
    <property type="entry name" value="Prefoldin"/>
</dbReference>
<dbReference type="NCBIfam" id="TIGR00293">
    <property type="entry name" value="prefoldin subunit alpha"/>
    <property type="match status" value="1"/>
</dbReference>
<dbReference type="VEuPathDB" id="GiardiaDB:QR46_3364"/>
<evidence type="ECO:0000256" key="1">
    <source>
        <dbReference type="ARBA" id="ARBA00010048"/>
    </source>
</evidence>
<dbReference type="GO" id="GO:0051082">
    <property type="term" value="F:unfolded protein binding"/>
    <property type="evidence" value="ECO:0007669"/>
    <property type="project" value="InterPro"/>
</dbReference>
<comment type="similarity">
    <text evidence="1">Belongs to the prefoldin subunit alpha family.</text>
</comment>
<protein>
    <submittedName>
        <fullName evidence="2">Prefoldin subunit family protein</fullName>
    </submittedName>
</protein>
<dbReference type="CDD" id="cd23157">
    <property type="entry name" value="Prefoldin_5"/>
    <property type="match status" value="1"/>
</dbReference>
<name>A0A132NR92_GIAIN</name>
<accession>A0A132NR92</accession>
<dbReference type="Proteomes" id="UP000070089">
    <property type="component" value="Unassembled WGS sequence"/>
</dbReference>
<dbReference type="Pfam" id="PF02996">
    <property type="entry name" value="Prefoldin"/>
    <property type="match status" value="1"/>
</dbReference>
<reference evidence="2 3" key="1">
    <citation type="journal article" date="2015" name="Mol. Biochem. Parasitol.">
        <title>Identification of polymorphic genes for use in assemblage B genotyping assays through comparative genomics of multiple assemblage B Giardia duodenalis isolates.</title>
        <authorList>
            <person name="Wielinga C."/>
            <person name="Thompson R.C."/>
            <person name="Monis P."/>
            <person name="Ryan U."/>
        </authorList>
    </citation>
    <scope>NUCLEOTIDE SEQUENCE [LARGE SCALE GENOMIC DNA]</scope>
    <source>
        <strain evidence="2 3">BAH15c1</strain>
    </source>
</reference>
<dbReference type="InterPro" id="IPR004127">
    <property type="entry name" value="Prefoldin_subunit_alpha"/>
</dbReference>
<dbReference type="GO" id="GO:0016272">
    <property type="term" value="C:prefoldin complex"/>
    <property type="evidence" value="ECO:0007669"/>
    <property type="project" value="InterPro"/>
</dbReference>
<dbReference type="OrthoDB" id="10267474at2759"/>
<dbReference type="InterPro" id="IPR011599">
    <property type="entry name" value="PFD_alpha_archaea"/>
</dbReference>
<dbReference type="Gene3D" id="1.10.287.370">
    <property type="match status" value="1"/>
</dbReference>
<dbReference type="GO" id="GO:1990114">
    <property type="term" value="P:RNA polymerase II core complex assembly"/>
    <property type="evidence" value="ECO:0007669"/>
    <property type="project" value="TreeGrafter"/>
</dbReference>
<dbReference type="AlphaFoldDB" id="A0A132NR92"/>
<proteinExistence type="inferred from homology"/>
<gene>
    <name evidence="2" type="ORF">QR46_3364</name>
</gene>
<dbReference type="GO" id="GO:0006457">
    <property type="term" value="P:protein folding"/>
    <property type="evidence" value="ECO:0007669"/>
    <property type="project" value="InterPro"/>
</dbReference>
<sequence length="159" mass="17627">MVDNSNTKASDFPIQQLDVSTLPNEALEAIYKQVVVELDTLSKTLPLIQGAINERIAATEAIKKFQHIKPDDEVLVPLTLSSYVKGNVPDTSKVMVTLGGGYTAEMSITDAIDFENSRLQTRRAELNKVKNAMAIHNQTRAQIEDEVERRRSSAATQKQ</sequence>
<dbReference type="PANTHER" id="PTHR12674">
    <property type="entry name" value="PREFOLDIN SUBUNIT 5"/>
    <property type="match status" value="1"/>
</dbReference>
<comment type="caution">
    <text evidence="2">The sequence shown here is derived from an EMBL/GenBank/DDBJ whole genome shotgun (WGS) entry which is preliminary data.</text>
</comment>
<organism evidence="2 3">
    <name type="scientific">Giardia duodenalis assemblage B</name>
    <dbReference type="NCBI Taxonomy" id="1394984"/>
    <lineage>
        <taxon>Eukaryota</taxon>
        <taxon>Metamonada</taxon>
        <taxon>Diplomonadida</taxon>
        <taxon>Hexamitidae</taxon>
        <taxon>Giardiinae</taxon>
        <taxon>Giardia</taxon>
    </lineage>
</organism>
<dbReference type="GO" id="GO:1990115">
    <property type="term" value="P:RNA polymerase III assembly"/>
    <property type="evidence" value="ECO:0007669"/>
    <property type="project" value="TreeGrafter"/>
</dbReference>